<dbReference type="GO" id="GO:0000976">
    <property type="term" value="F:transcription cis-regulatory region binding"/>
    <property type="evidence" value="ECO:0007669"/>
    <property type="project" value="TreeGrafter"/>
</dbReference>
<feature type="domain" description="HTH tetR-type" evidence="4">
    <location>
        <begin position="21"/>
        <end position="81"/>
    </location>
</feature>
<dbReference type="InterPro" id="IPR001647">
    <property type="entry name" value="HTH_TetR"/>
</dbReference>
<evidence type="ECO:0000259" key="4">
    <source>
        <dbReference type="PROSITE" id="PS50977"/>
    </source>
</evidence>
<feature type="region of interest" description="Disordered" evidence="3">
    <location>
        <begin position="1"/>
        <end position="20"/>
    </location>
</feature>
<dbReference type="InterPro" id="IPR050109">
    <property type="entry name" value="HTH-type_TetR-like_transc_reg"/>
</dbReference>
<evidence type="ECO:0000256" key="1">
    <source>
        <dbReference type="ARBA" id="ARBA00023125"/>
    </source>
</evidence>
<gene>
    <name evidence="5" type="ORF">JGS22_010875</name>
</gene>
<evidence type="ECO:0000313" key="5">
    <source>
        <dbReference type="EMBL" id="MBU7598101.1"/>
    </source>
</evidence>
<dbReference type="Gene3D" id="1.10.357.10">
    <property type="entry name" value="Tetracycline Repressor, domain 2"/>
    <property type="match status" value="1"/>
</dbReference>
<dbReference type="SUPFAM" id="SSF46689">
    <property type="entry name" value="Homeodomain-like"/>
    <property type="match status" value="1"/>
</dbReference>
<dbReference type="InterPro" id="IPR009057">
    <property type="entry name" value="Homeodomain-like_sf"/>
</dbReference>
<evidence type="ECO:0000256" key="3">
    <source>
        <dbReference type="SAM" id="MobiDB-lite"/>
    </source>
</evidence>
<feature type="non-terminal residue" evidence="5">
    <location>
        <position position="223"/>
    </location>
</feature>
<keyword evidence="6" id="KW-1185">Reference proteome</keyword>
<name>A0A949N829_9ACTN</name>
<dbReference type="Proteomes" id="UP000694501">
    <property type="component" value="Unassembled WGS sequence"/>
</dbReference>
<dbReference type="EMBL" id="JAELVF020000001">
    <property type="protein sequence ID" value="MBU7598101.1"/>
    <property type="molecule type" value="Genomic_DNA"/>
</dbReference>
<feature type="DNA-binding region" description="H-T-H motif" evidence="2">
    <location>
        <begin position="44"/>
        <end position="63"/>
    </location>
</feature>
<keyword evidence="1 2" id="KW-0238">DNA-binding</keyword>
<evidence type="ECO:0000313" key="6">
    <source>
        <dbReference type="Proteomes" id="UP000694501"/>
    </source>
</evidence>
<dbReference type="Pfam" id="PF00440">
    <property type="entry name" value="TetR_N"/>
    <property type="match status" value="1"/>
</dbReference>
<protein>
    <submittedName>
        <fullName evidence="5">TetR/AcrR family transcriptional regulator</fullName>
    </submittedName>
</protein>
<organism evidence="5 6">
    <name type="scientific">Streptomyces tardus</name>
    <dbReference type="NCBI Taxonomy" id="2780544"/>
    <lineage>
        <taxon>Bacteria</taxon>
        <taxon>Bacillati</taxon>
        <taxon>Actinomycetota</taxon>
        <taxon>Actinomycetes</taxon>
        <taxon>Kitasatosporales</taxon>
        <taxon>Streptomycetaceae</taxon>
        <taxon>Streptomyces</taxon>
    </lineage>
</organism>
<evidence type="ECO:0000256" key="2">
    <source>
        <dbReference type="PROSITE-ProRule" id="PRU00335"/>
    </source>
</evidence>
<reference evidence="5" key="1">
    <citation type="submission" date="2021-06" db="EMBL/GenBank/DDBJ databases">
        <title>Sequencing of actinobacteria type strains.</title>
        <authorList>
            <person name="Nguyen G.-S."/>
            <person name="Wentzel A."/>
        </authorList>
    </citation>
    <scope>NUCLEOTIDE SEQUENCE</scope>
    <source>
        <strain evidence="5">P38-E01</strain>
    </source>
</reference>
<accession>A0A949N829</accession>
<comment type="caution">
    <text evidence="5">The sequence shown here is derived from an EMBL/GenBank/DDBJ whole genome shotgun (WGS) entry which is preliminary data.</text>
</comment>
<dbReference type="AlphaFoldDB" id="A0A949N829"/>
<dbReference type="PROSITE" id="PS50977">
    <property type="entry name" value="HTH_TETR_2"/>
    <property type="match status" value="1"/>
</dbReference>
<dbReference type="PRINTS" id="PR00455">
    <property type="entry name" value="HTHTETR"/>
</dbReference>
<proteinExistence type="predicted"/>
<dbReference type="PANTHER" id="PTHR30055">
    <property type="entry name" value="HTH-TYPE TRANSCRIPTIONAL REGULATOR RUTR"/>
    <property type="match status" value="1"/>
</dbReference>
<dbReference type="GO" id="GO:0003700">
    <property type="term" value="F:DNA-binding transcription factor activity"/>
    <property type="evidence" value="ECO:0007669"/>
    <property type="project" value="TreeGrafter"/>
</dbReference>
<sequence>MMSQRSNGADASPTHPKPANAIPEEQILDAAYELLLAIGMQRMTMADIARYAGVSRATLYRRWGGVREVVGALITREWAALSQDVTSRIEAQPPVAANGARSLLVATVVEMARRIRTHPILRKIVDLDPDFLLPYLLRRRGTSTNEQLELLEGGVRAGMEDGSVRTGAPGLLARSVLLATWSFTLTAPALVDAPDGAGAELDRLDAELTLMLDRYLSPTAPPT</sequence>
<dbReference type="PANTHER" id="PTHR30055:SF153">
    <property type="entry name" value="HTH-TYPE TRANSCRIPTIONAL REPRESSOR RV3405C"/>
    <property type="match status" value="1"/>
</dbReference>